<evidence type="ECO:0000313" key="3">
    <source>
        <dbReference type="EMBL" id="JAG20478.1"/>
    </source>
</evidence>
<reference evidence="3" key="2">
    <citation type="submission" date="2014-07" db="EMBL/GenBank/DDBJ databases">
        <authorList>
            <person name="Hull J."/>
        </authorList>
    </citation>
    <scope>NUCLEOTIDE SEQUENCE</scope>
</reference>
<dbReference type="EMBL" id="GBHO01023127">
    <property type="protein sequence ID" value="JAG20477.1"/>
    <property type="molecule type" value="Transcribed_RNA"/>
</dbReference>
<name>A0A0A9XNT2_LYGHE</name>
<feature type="chain" id="PRO_5007389475" evidence="1">
    <location>
        <begin position="20"/>
        <end position="209"/>
    </location>
</feature>
<keyword evidence="1" id="KW-0732">Signal</keyword>
<reference evidence="3" key="1">
    <citation type="journal article" date="2014" name="PLoS ONE">
        <title>Transcriptome-Based Identification of ABC Transporters in the Western Tarnished Plant Bug Lygus hesperus.</title>
        <authorList>
            <person name="Hull J.J."/>
            <person name="Chaney K."/>
            <person name="Geib S.M."/>
            <person name="Fabrick J.A."/>
            <person name="Brent C.S."/>
            <person name="Walsh D."/>
            <person name="Lavine L.C."/>
        </authorList>
    </citation>
    <scope>NUCLEOTIDE SEQUENCE</scope>
</reference>
<feature type="signal peptide" evidence="1">
    <location>
        <begin position="1"/>
        <end position="19"/>
    </location>
</feature>
<dbReference type="AlphaFoldDB" id="A0A0A9XNT2"/>
<gene>
    <name evidence="3" type="primary">astE_0</name>
    <name evidence="2" type="synonym">astE_1</name>
    <name evidence="3" type="ORF">CM83_41524</name>
    <name evidence="2" type="ORF">CM83_41525</name>
</gene>
<protein>
    <submittedName>
        <fullName evidence="3">Succinylglutamate desuccinylase</fullName>
    </submittedName>
</protein>
<proteinExistence type="predicted"/>
<organism evidence="3">
    <name type="scientific">Lygus hesperus</name>
    <name type="common">Western plant bug</name>
    <dbReference type="NCBI Taxonomy" id="30085"/>
    <lineage>
        <taxon>Eukaryota</taxon>
        <taxon>Metazoa</taxon>
        <taxon>Ecdysozoa</taxon>
        <taxon>Arthropoda</taxon>
        <taxon>Hexapoda</taxon>
        <taxon>Insecta</taxon>
        <taxon>Pterygota</taxon>
        <taxon>Neoptera</taxon>
        <taxon>Paraneoptera</taxon>
        <taxon>Hemiptera</taxon>
        <taxon>Heteroptera</taxon>
        <taxon>Panheteroptera</taxon>
        <taxon>Cimicomorpha</taxon>
        <taxon>Miridae</taxon>
        <taxon>Mirini</taxon>
        <taxon>Lygus</taxon>
    </lineage>
</organism>
<evidence type="ECO:0000256" key="1">
    <source>
        <dbReference type="SAM" id="SignalP"/>
    </source>
</evidence>
<dbReference type="EMBL" id="GBHO01023126">
    <property type="protein sequence ID" value="JAG20478.1"/>
    <property type="molecule type" value="Transcribed_RNA"/>
</dbReference>
<sequence length="209" mass="22999">MRADLCWFALMMTAMGGYAAAAAPNPNRLAVELVQKMTDVITWNPWTGGDYFKLTAFSITDKTSTVRYESGNFTFSPIQTNGNSTIVSVGGHTLMLMPIRLVNVSANYSASCVDHPDDEFHQIVTSTVNPDVATLIMIRIDDECNGSIDDVDVSMPVKPFQVTSAPPAGPCPRRMSEKLSFHYNRGIRNQTSYVIRASLKTSLANFKMC</sequence>
<accession>A0A0A9XNT2</accession>
<evidence type="ECO:0000313" key="2">
    <source>
        <dbReference type="EMBL" id="JAG20477.1"/>
    </source>
</evidence>